<dbReference type="AlphaFoldDB" id="A0A4Y9ZLT4"/>
<gene>
    <name evidence="2" type="ORF">EWM64_g9231</name>
</gene>
<name>A0A4Y9ZLT4_9AGAM</name>
<dbReference type="Proteomes" id="UP000298061">
    <property type="component" value="Unassembled WGS sequence"/>
</dbReference>
<proteinExistence type="predicted"/>
<feature type="compositionally biased region" description="Pro residues" evidence="1">
    <location>
        <begin position="49"/>
        <end position="64"/>
    </location>
</feature>
<comment type="caution">
    <text evidence="2">The sequence shown here is derived from an EMBL/GenBank/DDBJ whole genome shotgun (WGS) entry which is preliminary data.</text>
</comment>
<keyword evidence="3" id="KW-1185">Reference proteome</keyword>
<evidence type="ECO:0000313" key="2">
    <source>
        <dbReference type="EMBL" id="TFY74781.1"/>
    </source>
</evidence>
<reference evidence="2 3" key="1">
    <citation type="submission" date="2019-02" db="EMBL/GenBank/DDBJ databases">
        <title>Genome sequencing of the rare red list fungi Hericium alpestre (H. flagellum).</title>
        <authorList>
            <person name="Buettner E."/>
            <person name="Kellner H."/>
        </authorList>
    </citation>
    <scope>NUCLEOTIDE SEQUENCE [LARGE SCALE GENOMIC DNA]</scope>
    <source>
        <strain evidence="2 3">DSM 108284</strain>
    </source>
</reference>
<sequence>MSGYQTQNGWPPAAPYGAQPPMSGYQQGPPAQYGQYPPQQLPYGQLYGAPPPPQQLPYGAPPPQGYGAPPHNYGAP</sequence>
<feature type="non-terminal residue" evidence="2">
    <location>
        <position position="76"/>
    </location>
</feature>
<feature type="compositionally biased region" description="Low complexity" evidence="1">
    <location>
        <begin position="24"/>
        <end position="48"/>
    </location>
</feature>
<evidence type="ECO:0000313" key="3">
    <source>
        <dbReference type="Proteomes" id="UP000298061"/>
    </source>
</evidence>
<dbReference type="EMBL" id="SFCI01001878">
    <property type="protein sequence ID" value="TFY74781.1"/>
    <property type="molecule type" value="Genomic_DNA"/>
</dbReference>
<accession>A0A4Y9ZLT4</accession>
<evidence type="ECO:0000256" key="1">
    <source>
        <dbReference type="SAM" id="MobiDB-lite"/>
    </source>
</evidence>
<feature type="region of interest" description="Disordered" evidence="1">
    <location>
        <begin position="1"/>
        <end position="76"/>
    </location>
</feature>
<protein>
    <submittedName>
        <fullName evidence="2">Uncharacterized protein</fullName>
    </submittedName>
</protein>
<organism evidence="2 3">
    <name type="scientific">Hericium alpestre</name>
    <dbReference type="NCBI Taxonomy" id="135208"/>
    <lineage>
        <taxon>Eukaryota</taxon>
        <taxon>Fungi</taxon>
        <taxon>Dikarya</taxon>
        <taxon>Basidiomycota</taxon>
        <taxon>Agaricomycotina</taxon>
        <taxon>Agaricomycetes</taxon>
        <taxon>Russulales</taxon>
        <taxon>Hericiaceae</taxon>
        <taxon>Hericium</taxon>
    </lineage>
</organism>